<evidence type="ECO:0000313" key="3">
    <source>
        <dbReference type="EMBL" id="MBN3278716.1"/>
    </source>
</evidence>
<keyword evidence="4" id="KW-1185">Reference proteome</keyword>
<dbReference type="PROSITE" id="PS51731">
    <property type="entry name" value="GNAT_NAGS"/>
    <property type="match status" value="1"/>
</dbReference>
<accession>A0ABS2XWG7</accession>
<dbReference type="SUPFAM" id="SSF53633">
    <property type="entry name" value="Carbamate kinase-like"/>
    <property type="match status" value="1"/>
</dbReference>
<dbReference type="Gene3D" id="3.40.630.30">
    <property type="match status" value="1"/>
</dbReference>
<evidence type="ECO:0000259" key="2">
    <source>
        <dbReference type="PROSITE" id="PS51731"/>
    </source>
</evidence>
<dbReference type="PIRSF" id="PIRSF036442">
    <property type="entry name" value="NAGS_animal"/>
    <property type="match status" value="1"/>
</dbReference>
<dbReference type="Pfam" id="PF04768">
    <property type="entry name" value="NAT"/>
    <property type="match status" value="1"/>
</dbReference>
<gene>
    <name evidence="3" type="primary">Nags</name>
    <name evidence="3" type="ORF">GTO93_0003974</name>
</gene>
<reference evidence="3" key="1">
    <citation type="journal article" date="2021" name="Cell">
        <title>Tracing the genetic footprints of vertebrate landing in non-teleost ray-finned fishes.</title>
        <authorList>
            <person name="Bi X."/>
            <person name="Wang K."/>
            <person name="Yang L."/>
            <person name="Pan H."/>
            <person name="Jiang H."/>
            <person name="Wei Q."/>
            <person name="Fang M."/>
            <person name="Yu H."/>
            <person name="Zhu C."/>
            <person name="Cai Y."/>
            <person name="He Y."/>
            <person name="Gan X."/>
            <person name="Zeng H."/>
            <person name="Yu D."/>
            <person name="Zhu Y."/>
            <person name="Jiang H."/>
            <person name="Qiu Q."/>
            <person name="Yang H."/>
            <person name="Zhang Y.E."/>
            <person name="Wang W."/>
            <person name="Zhu M."/>
            <person name="He S."/>
            <person name="Zhang G."/>
        </authorList>
    </citation>
    <scope>NUCLEOTIDE SEQUENCE</scope>
    <source>
        <strain evidence="3">Pddl_001</strain>
    </source>
</reference>
<sequence length="516" mass="56619">MANVNPGSTSSRAVAMASHLLSKPTVPTQQAQLGRSVPKLRRQMSAMAAGGYSGNTSLALPNEDKPNAGRAQASSRSLIYRDVKAFLNELGGDPREARYWLTQFQKCSASQSPAFAVIEVDEEVFGSKAAVHSLAFGLSFLQRMDMKPVVVMGLPDKEAETLSSARTRVVQNCRSLIEALQANSVSVMPFFGGPPLLRVGETPSSPSSRCECLIEVDSDLLQWSLNLGNIPIVCPVGETASGQSVLLDSLVVTATISKTLQPLKVMFLNNIGGIRTKSLKVLGKVNLPVDMELLQSADWINPKDQRRASLIMELLNHMPTESSAVITSASTILAELFSHKGSGTMFKYAEPVRRYSSLDEVDIDRLLSLINKSFGKNLKGDYIVSLQKRLHSIYLCEGYTAAAILTKEPVKSGTLYLDKFVVSSSRQGQGASQMLWECIQQEVTSLFWRSQASNRINPWYFKQCDGSFVKGKWIVFWYGLSDIRDSYDLVDYAKNMPESFNIPAMGGPAELVLPEH</sequence>
<organism evidence="3 4">
    <name type="scientific">Polyodon spathula</name>
    <name type="common">North American paddlefish</name>
    <name type="synonym">Squalus spathula</name>
    <dbReference type="NCBI Taxonomy" id="7913"/>
    <lineage>
        <taxon>Eukaryota</taxon>
        <taxon>Metazoa</taxon>
        <taxon>Chordata</taxon>
        <taxon>Craniata</taxon>
        <taxon>Vertebrata</taxon>
        <taxon>Euteleostomi</taxon>
        <taxon>Actinopterygii</taxon>
        <taxon>Chondrostei</taxon>
        <taxon>Acipenseriformes</taxon>
        <taxon>Polyodontidae</taxon>
        <taxon>Polyodon</taxon>
    </lineage>
</organism>
<keyword evidence="1" id="KW-0808">Transferase</keyword>
<comment type="caution">
    <text evidence="3">The sequence shown here is derived from an EMBL/GenBank/DDBJ whole genome shotgun (WGS) entry which is preliminary data.</text>
</comment>
<evidence type="ECO:0000256" key="1">
    <source>
        <dbReference type="ARBA" id="ARBA00022679"/>
    </source>
</evidence>
<feature type="non-terminal residue" evidence="3">
    <location>
        <position position="516"/>
    </location>
</feature>
<dbReference type="PANTHER" id="PTHR23342:SF0">
    <property type="entry name" value="N-ACETYLGLUTAMATE SYNTHASE, MITOCHONDRIAL"/>
    <property type="match status" value="1"/>
</dbReference>
<dbReference type="Proteomes" id="UP001166093">
    <property type="component" value="Unassembled WGS sequence"/>
</dbReference>
<proteinExistence type="predicted"/>
<dbReference type="EMBL" id="JAAWVQ010081736">
    <property type="protein sequence ID" value="MBN3278716.1"/>
    <property type="molecule type" value="Genomic_DNA"/>
</dbReference>
<feature type="non-terminal residue" evidence="3">
    <location>
        <position position="1"/>
    </location>
</feature>
<dbReference type="CDD" id="cd04265">
    <property type="entry name" value="DUF619-NAGS-U"/>
    <property type="match status" value="1"/>
</dbReference>
<name>A0ABS2XWG7_POLSP</name>
<dbReference type="InterPro" id="IPR006855">
    <property type="entry name" value="Vertebrate-like_GNAT_dom"/>
</dbReference>
<protein>
    <submittedName>
        <fullName evidence="3">NAGS protein</fullName>
    </submittedName>
</protein>
<dbReference type="InterPro" id="IPR036393">
    <property type="entry name" value="AceGlu_kinase-like_sf"/>
</dbReference>
<evidence type="ECO:0000313" key="4">
    <source>
        <dbReference type="Proteomes" id="UP001166093"/>
    </source>
</evidence>
<dbReference type="PANTHER" id="PTHR23342">
    <property type="entry name" value="N-ACETYLGLUTAMATE SYNTHASE"/>
    <property type="match status" value="1"/>
</dbReference>
<feature type="domain" description="N-acetyltransferase" evidence="2">
    <location>
        <begin position="350"/>
        <end position="501"/>
    </location>
</feature>
<dbReference type="Gene3D" id="3.40.1160.10">
    <property type="entry name" value="Acetylglutamate kinase-like"/>
    <property type="match status" value="1"/>
</dbReference>
<dbReference type="InterPro" id="IPR011243">
    <property type="entry name" value="GlcNAc_Synth_met"/>
</dbReference>